<feature type="compositionally biased region" description="Low complexity" evidence="1">
    <location>
        <begin position="312"/>
        <end position="331"/>
    </location>
</feature>
<dbReference type="EMBL" id="QKWP01000737">
    <property type="protein sequence ID" value="RIB15532.1"/>
    <property type="molecule type" value="Genomic_DNA"/>
</dbReference>
<comment type="caution">
    <text evidence="2">The sequence shown here is derived from an EMBL/GenBank/DDBJ whole genome shotgun (WGS) entry which is preliminary data.</text>
</comment>
<proteinExistence type="predicted"/>
<feature type="compositionally biased region" description="Acidic residues" evidence="1">
    <location>
        <begin position="17"/>
        <end position="28"/>
    </location>
</feature>
<feature type="compositionally biased region" description="Polar residues" evidence="1">
    <location>
        <begin position="419"/>
        <end position="437"/>
    </location>
</feature>
<feature type="region of interest" description="Disordered" evidence="1">
    <location>
        <begin position="490"/>
        <end position="510"/>
    </location>
</feature>
<dbReference type="AlphaFoldDB" id="A0A397V0L9"/>
<feature type="region of interest" description="Disordered" evidence="1">
    <location>
        <begin position="376"/>
        <end position="400"/>
    </location>
</feature>
<feature type="region of interest" description="Disordered" evidence="1">
    <location>
        <begin position="72"/>
        <end position="94"/>
    </location>
</feature>
<organism evidence="2 3">
    <name type="scientific">Gigaspora rosea</name>
    <dbReference type="NCBI Taxonomy" id="44941"/>
    <lineage>
        <taxon>Eukaryota</taxon>
        <taxon>Fungi</taxon>
        <taxon>Fungi incertae sedis</taxon>
        <taxon>Mucoromycota</taxon>
        <taxon>Glomeromycotina</taxon>
        <taxon>Glomeromycetes</taxon>
        <taxon>Diversisporales</taxon>
        <taxon>Gigasporaceae</taxon>
        <taxon>Gigaspora</taxon>
    </lineage>
</organism>
<keyword evidence="3" id="KW-1185">Reference proteome</keyword>
<name>A0A397V0L9_9GLOM</name>
<evidence type="ECO:0000313" key="2">
    <source>
        <dbReference type="EMBL" id="RIB15532.1"/>
    </source>
</evidence>
<gene>
    <name evidence="2" type="ORF">C2G38_2039310</name>
</gene>
<feature type="region of interest" description="Disordered" evidence="1">
    <location>
        <begin position="13"/>
        <end position="45"/>
    </location>
</feature>
<dbReference type="OrthoDB" id="2431042at2759"/>
<accession>A0A397V0L9</accession>
<evidence type="ECO:0000256" key="1">
    <source>
        <dbReference type="SAM" id="MobiDB-lite"/>
    </source>
</evidence>
<evidence type="ECO:0000313" key="3">
    <source>
        <dbReference type="Proteomes" id="UP000266673"/>
    </source>
</evidence>
<sequence length="805" mass="92110">MDVLISLIPLLSNTSDNEIDDDDDDDSINSENVDNGDIVQERNEKNNVTTNCSTENILENFENFENFDIIVENKSDTSDENNYTTDDDNTTNNERSTYNLRKRKRFLNSAIDYSSHESDNLEIDVVNDFSDTVYSSDSGIDRLGSLMQTPVDDLYDSSEVISISSDNEQESNYNHNNVVNVINVDNEELCANNSIPNAISSAAIDVTGKKLLKFSGVYVNNLKMNELRTKLTSTQRIREAKNLHPISIGKSKDCNEWLQSDAAMELWKNRPARMVHVRKRRRPNGQSRIKNRDATKRTRSLSQTRQYKTRSKPSSSKNKPSSSKNIPSSKNKPSKKNDTKTRTTLPIKGKLIPSTTGGKSHFIMESYFQNFMKLNQNEESSESSDFNDSNESNYSSNFYDSNESNYASDFYNSNESNHQTFDFYNSDESNHQTSDFYNSDESHDSDESNETFDFLDSGGSNDANNFHGSITIDISEDEESEETSNYLATVKRKKNQKENESTDSNDILNTRKDYERPFNQANDWDLPFLGSSPIHECSRNSHVQFYEISTPSTDVNAEESYYNIKSDFNFNNDDKIVKKTTEKIIAEILDDSSDLSTEDEEETVVLSSENWSMSQNSTKTHIITVDDTDSQQQCSMNSVNQDLDLSESPRYEPRIGKDDDPQLYSGIFESLDLSTPTYELTNDSLFDQTVFSVIDLNTRYRPTTPASEVNMSLEECIKYSHELTPLIDVNAYNDECVYNNEYNINQYPEIVFDEYYSEKTKDEVLDDYLQDLGGNYNDGWYTPIWEVEDSIADLFRPLLDEQCVT</sequence>
<dbReference type="Proteomes" id="UP000266673">
    <property type="component" value="Unassembled WGS sequence"/>
</dbReference>
<feature type="compositionally biased region" description="Low complexity" evidence="1">
    <location>
        <begin position="383"/>
        <end position="400"/>
    </location>
</feature>
<reference evidence="2 3" key="1">
    <citation type="submission" date="2018-06" db="EMBL/GenBank/DDBJ databases">
        <title>Comparative genomics reveals the genomic features of Rhizophagus irregularis, R. cerebriforme, R. diaphanum and Gigaspora rosea, and their symbiotic lifestyle signature.</title>
        <authorList>
            <person name="Morin E."/>
            <person name="San Clemente H."/>
            <person name="Chen E.C.H."/>
            <person name="De La Providencia I."/>
            <person name="Hainaut M."/>
            <person name="Kuo A."/>
            <person name="Kohler A."/>
            <person name="Murat C."/>
            <person name="Tang N."/>
            <person name="Roy S."/>
            <person name="Loubradou J."/>
            <person name="Henrissat B."/>
            <person name="Grigoriev I.V."/>
            <person name="Corradi N."/>
            <person name="Roux C."/>
            <person name="Martin F.M."/>
        </authorList>
    </citation>
    <scope>NUCLEOTIDE SEQUENCE [LARGE SCALE GENOMIC DNA]</scope>
    <source>
        <strain evidence="2 3">DAOM 194757</strain>
    </source>
</reference>
<feature type="region of interest" description="Disordered" evidence="1">
    <location>
        <begin position="419"/>
        <end position="460"/>
    </location>
</feature>
<feature type="compositionally biased region" description="Low complexity" evidence="1">
    <location>
        <begin position="80"/>
        <end position="94"/>
    </location>
</feature>
<feature type="region of interest" description="Disordered" evidence="1">
    <location>
        <begin position="277"/>
        <end position="358"/>
    </location>
</feature>
<protein>
    <submittedName>
        <fullName evidence="2">Uncharacterized protein</fullName>
    </submittedName>
</protein>